<gene>
    <name evidence="2" type="ORF">SDJN03_00346</name>
</gene>
<evidence type="ECO:0000313" key="2">
    <source>
        <dbReference type="EMBL" id="KAG6607004.1"/>
    </source>
</evidence>
<protein>
    <recommendedName>
        <fullName evidence="4">Transmembrane protein</fullName>
    </recommendedName>
</protein>
<organism evidence="2 3">
    <name type="scientific">Cucurbita argyrosperma subsp. sororia</name>
    <dbReference type="NCBI Taxonomy" id="37648"/>
    <lineage>
        <taxon>Eukaryota</taxon>
        <taxon>Viridiplantae</taxon>
        <taxon>Streptophyta</taxon>
        <taxon>Embryophyta</taxon>
        <taxon>Tracheophyta</taxon>
        <taxon>Spermatophyta</taxon>
        <taxon>Magnoliopsida</taxon>
        <taxon>eudicotyledons</taxon>
        <taxon>Gunneridae</taxon>
        <taxon>Pentapetalae</taxon>
        <taxon>rosids</taxon>
        <taxon>fabids</taxon>
        <taxon>Cucurbitales</taxon>
        <taxon>Cucurbitaceae</taxon>
        <taxon>Cucurbiteae</taxon>
        <taxon>Cucurbita</taxon>
    </lineage>
</organism>
<dbReference type="PANTHER" id="PTHR33237">
    <property type="entry name" value="F2P16.13 PROTEIN-RELATED"/>
    <property type="match status" value="1"/>
</dbReference>
<dbReference type="Proteomes" id="UP000685013">
    <property type="component" value="Chromosome 1"/>
</dbReference>
<evidence type="ECO:0008006" key="4">
    <source>
        <dbReference type="Google" id="ProtNLM"/>
    </source>
</evidence>
<reference evidence="2 3" key="1">
    <citation type="journal article" date="2021" name="Hortic Res">
        <title>The domestication of Cucurbita argyrosperma as revealed by the genome of its wild relative.</title>
        <authorList>
            <person name="Barrera-Redondo J."/>
            <person name="Sanchez-de la Vega G."/>
            <person name="Aguirre-Liguori J.A."/>
            <person name="Castellanos-Morales G."/>
            <person name="Gutierrez-Guerrero Y.T."/>
            <person name="Aguirre-Dugua X."/>
            <person name="Aguirre-Planter E."/>
            <person name="Tenaillon M.I."/>
            <person name="Lira-Saade R."/>
            <person name="Eguiarte L.E."/>
        </authorList>
    </citation>
    <scope>NUCLEOTIDE SEQUENCE [LARGE SCALE GENOMIC DNA]</scope>
    <source>
        <strain evidence="2">JBR-2021</strain>
    </source>
</reference>
<sequence>MAKPFPSFSNHSYHLPFSSPSLVASIAVLSIFALVIFLCTSSRKSKKPILLQQRNFVAKVNSNISSRAISIAKMISWRKVEAADEDEGGGGGGGGGFDLSGDDYDDEVWRKTIIRGERCRPLEFSGKIDYDSDGNLLCDSKREFKSVG</sequence>
<keyword evidence="1" id="KW-0812">Transmembrane</keyword>
<accession>A0AAV6P3X1</accession>
<feature type="non-terminal residue" evidence="2">
    <location>
        <position position="1"/>
    </location>
</feature>
<evidence type="ECO:0000313" key="3">
    <source>
        <dbReference type="Proteomes" id="UP000685013"/>
    </source>
</evidence>
<comment type="caution">
    <text evidence="2">The sequence shown here is derived from an EMBL/GenBank/DDBJ whole genome shotgun (WGS) entry which is preliminary data.</text>
</comment>
<evidence type="ECO:0000256" key="1">
    <source>
        <dbReference type="SAM" id="Phobius"/>
    </source>
</evidence>
<name>A0AAV6P3X1_9ROSI</name>
<keyword evidence="3" id="KW-1185">Reference proteome</keyword>
<feature type="transmembrane region" description="Helical" evidence="1">
    <location>
        <begin position="20"/>
        <end position="39"/>
    </location>
</feature>
<proteinExistence type="predicted"/>
<dbReference type="PANTHER" id="PTHR33237:SF31">
    <property type="entry name" value="F2P16.13 PROTEIN"/>
    <property type="match status" value="1"/>
</dbReference>
<dbReference type="AlphaFoldDB" id="A0AAV6P3X1"/>
<keyword evidence="1" id="KW-0472">Membrane</keyword>
<keyword evidence="1" id="KW-1133">Transmembrane helix</keyword>
<dbReference type="EMBL" id="JAGKQH010000001">
    <property type="protein sequence ID" value="KAG6607004.1"/>
    <property type="molecule type" value="Genomic_DNA"/>
</dbReference>